<dbReference type="AlphaFoldDB" id="A0A382XGM0"/>
<organism evidence="2">
    <name type="scientific">marine metagenome</name>
    <dbReference type="NCBI Taxonomy" id="408172"/>
    <lineage>
        <taxon>unclassified sequences</taxon>
        <taxon>metagenomes</taxon>
        <taxon>ecological metagenomes</taxon>
    </lineage>
</organism>
<evidence type="ECO:0000256" key="1">
    <source>
        <dbReference type="SAM" id="Phobius"/>
    </source>
</evidence>
<proteinExistence type="predicted"/>
<name>A0A382XGM0_9ZZZZ</name>
<feature type="non-terminal residue" evidence="2">
    <location>
        <position position="135"/>
    </location>
</feature>
<sequence length="135" mass="15469">MNTNPLRVALIISMLLHLIGFYFLSNYSFNSTLRTQKITPITVRTLVEKKGIQAMDVKHVTQQNPIQSVHLPKLASNELSNIFNSKPTPIFDNYNRSQTSQPILKAQLPQKMSLLKLSSKKRPSPLPIKSQYFFR</sequence>
<keyword evidence="1" id="KW-0472">Membrane</keyword>
<accession>A0A382XGM0</accession>
<gene>
    <name evidence="2" type="ORF">METZ01_LOCUS422843</name>
</gene>
<keyword evidence="1" id="KW-0812">Transmembrane</keyword>
<keyword evidence="1" id="KW-1133">Transmembrane helix</keyword>
<protein>
    <submittedName>
        <fullName evidence="2">Uncharacterized protein</fullName>
    </submittedName>
</protein>
<reference evidence="2" key="1">
    <citation type="submission" date="2018-05" db="EMBL/GenBank/DDBJ databases">
        <authorList>
            <person name="Lanie J.A."/>
            <person name="Ng W.-L."/>
            <person name="Kazmierczak K.M."/>
            <person name="Andrzejewski T.M."/>
            <person name="Davidsen T.M."/>
            <person name="Wayne K.J."/>
            <person name="Tettelin H."/>
            <person name="Glass J.I."/>
            <person name="Rusch D."/>
            <person name="Podicherti R."/>
            <person name="Tsui H.-C.T."/>
            <person name="Winkler M.E."/>
        </authorList>
    </citation>
    <scope>NUCLEOTIDE SEQUENCE</scope>
</reference>
<evidence type="ECO:0000313" key="2">
    <source>
        <dbReference type="EMBL" id="SVD69989.1"/>
    </source>
</evidence>
<dbReference type="EMBL" id="UINC01167463">
    <property type="protein sequence ID" value="SVD69989.1"/>
    <property type="molecule type" value="Genomic_DNA"/>
</dbReference>
<feature type="transmembrane region" description="Helical" evidence="1">
    <location>
        <begin position="6"/>
        <end position="24"/>
    </location>
</feature>